<dbReference type="InterPro" id="IPR010982">
    <property type="entry name" value="Lambda_DNA-bd_dom_sf"/>
</dbReference>
<keyword evidence="4" id="KW-1185">Reference proteome</keyword>
<name>A0A328AAP6_9CAUL</name>
<dbReference type="InterPro" id="IPR001387">
    <property type="entry name" value="Cro/C1-type_HTH"/>
</dbReference>
<comment type="caution">
    <text evidence="3">The sequence shown here is derived from an EMBL/GenBank/DDBJ whole genome shotgun (WGS) entry which is preliminary data.</text>
</comment>
<dbReference type="CDD" id="cd00093">
    <property type="entry name" value="HTH_XRE"/>
    <property type="match status" value="1"/>
</dbReference>
<gene>
    <name evidence="3" type="ORF">DJ017_18200</name>
</gene>
<protein>
    <recommendedName>
        <fullName evidence="2">HTH cro/C1-type domain-containing protein</fullName>
    </recommendedName>
</protein>
<dbReference type="GO" id="GO:0003677">
    <property type="term" value="F:DNA binding"/>
    <property type="evidence" value="ECO:0007669"/>
    <property type="project" value="InterPro"/>
</dbReference>
<reference evidence="4" key="1">
    <citation type="submission" date="2018-05" db="EMBL/GenBank/DDBJ databases">
        <authorList>
            <person name="Li X."/>
        </authorList>
    </citation>
    <scope>NUCLEOTIDE SEQUENCE [LARGE SCALE GENOMIC DNA]</scope>
    <source>
        <strain evidence="4">LX32</strain>
    </source>
</reference>
<evidence type="ECO:0000313" key="3">
    <source>
        <dbReference type="EMBL" id="RAK51762.1"/>
    </source>
</evidence>
<evidence type="ECO:0000313" key="4">
    <source>
        <dbReference type="Proteomes" id="UP000249254"/>
    </source>
</evidence>
<dbReference type="Gene3D" id="1.10.260.40">
    <property type="entry name" value="lambda repressor-like DNA-binding domains"/>
    <property type="match status" value="1"/>
</dbReference>
<organism evidence="3 4">
    <name type="scientific">Phenylobacterium soli</name>
    <dbReference type="NCBI Taxonomy" id="2170551"/>
    <lineage>
        <taxon>Bacteria</taxon>
        <taxon>Pseudomonadati</taxon>
        <taxon>Pseudomonadota</taxon>
        <taxon>Alphaproteobacteria</taxon>
        <taxon>Caulobacterales</taxon>
        <taxon>Caulobacteraceae</taxon>
        <taxon>Phenylobacterium</taxon>
    </lineage>
</organism>
<feature type="domain" description="HTH cro/C1-type" evidence="2">
    <location>
        <begin position="45"/>
        <end position="90"/>
    </location>
</feature>
<feature type="region of interest" description="Disordered" evidence="1">
    <location>
        <begin position="126"/>
        <end position="145"/>
    </location>
</feature>
<evidence type="ECO:0000259" key="2">
    <source>
        <dbReference type="PROSITE" id="PS50943"/>
    </source>
</evidence>
<accession>A0A328AAP6</accession>
<dbReference type="RefSeq" id="WP_111530324.1">
    <property type="nucleotide sequence ID" value="NZ_JBHRSG010000003.1"/>
</dbReference>
<dbReference type="EMBL" id="QFYQ01000002">
    <property type="protein sequence ID" value="RAK51762.1"/>
    <property type="molecule type" value="Genomic_DNA"/>
</dbReference>
<dbReference type="PROSITE" id="PS50943">
    <property type="entry name" value="HTH_CROC1"/>
    <property type="match status" value="1"/>
</dbReference>
<dbReference type="Proteomes" id="UP000249254">
    <property type="component" value="Unassembled WGS sequence"/>
</dbReference>
<evidence type="ECO:0000256" key="1">
    <source>
        <dbReference type="SAM" id="MobiDB-lite"/>
    </source>
</evidence>
<proteinExistence type="predicted"/>
<dbReference type="OrthoDB" id="3174593at2"/>
<sequence length="145" mass="15683">MKEKAVKPLHISSDTEDFEELLAAHRFIHDLQVEIGAALKVQRVSQTELARRLHVSPARISQMLGGNGSNITARTIARIGYVLGLRPCFSLSDEVEEAWRYEITEAAPPSKVKSYTPSAADGVIGSQFEAAASNDPPPAAEEIAA</sequence>
<dbReference type="SUPFAM" id="SSF47413">
    <property type="entry name" value="lambda repressor-like DNA-binding domains"/>
    <property type="match status" value="1"/>
</dbReference>
<dbReference type="AlphaFoldDB" id="A0A328AAP6"/>